<organism evidence="1 2">
    <name type="scientific">Rhizobium giardinii</name>
    <dbReference type="NCBI Taxonomy" id="56731"/>
    <lineage>
        <taxon>Bacteria</taxon>
        <taxon>Pseudomonadati</taxon>
        <taxon>Pseudomonadota</taxon>
        <taxon>Alphaproteobacteria</taxon>
        <taxon>Hyphomicrobiales</taxon>
        <taxon>Rhizobiaceae</taxon>
        <taxon>Rhizobium/Agrobacterium group</taxon>
        <taxon>Rhizobium</taxon>
    </lineage>
</organism>
<sequence length="61" mass="6805">MVLDRDNQVAFSHIKGSLPLLRRSKRGRPLRRPGLQMIAEKKARSVSNPCRLSCRTAGSTS</sequence>
<evidence type="ECO:0000313" key="2">
    <source>
        <dbReference type="Proteomes" id="UP000585507"/>
    </source>
</evidence>
<dbReference type="EMBL" id="JACHBK010000011">
    <property type="protein sequence ID" value="MBB5537902.1"/>
    <property type="molecule type" value="Genomic_DNA"/>
</dbReference>
<gene>
    <name evidence="1" type="ORF">GGD55_004623</name>
</gene>
<comment type="caution">
    <text evidence="1">The sequence shown here is derived from an EMBL/GenBank/DDBJ whole genome shotgun (WGS) entry which is preliminary data.</text>
</comment>
<evidence type="ECO:0000313" key="1">
    <source>
        <dbReference type="EMBL" id="MBB5537902.1"/>
    </source>
</evidence>
<keyword evidence="2" id="KW-1185">Reference proteome</keyword>
<name>A0A7W8XAP1_9HYPH</name>
<proteinExistence type="predicted"/>
<dbReference type="Proteomes" id="UP000585507">
    <property type="component" value="Unassembled WGS sequence"/>
</dbReference>
<protein>
    <submittedName>
        <fullName evidence="1">Uncharacterized protein</fullName>
    </submittedName>
</protein>
<dbReference type="AlphaFoldDB" id="A0A7W8XAP1"/>
<reference evidence="1 2" key="1">
    <citation type="submission" date="2020-08" db="EMBL/GenBank/DDBJ databases">
        <title>Genomic Encyclopedia of Type Strains, Phase IV (KMG-V): Genome sequencing to study the core and pangenomes of soil and plant-associated prokaryotes.</title>
        <authorList>
            <person name="Whitman W."/>
        </authorList>
    </citation>
    <scope>NUCLEOTIDE SEQUENCE [LARGE SCALE GENOMIC DNA]</scope>
    <source>
        <strain evidence="1 2">SEMIA 4084</strain>
    </source>
</reference>
<accession>A0A7W8XAP1</accession>